<gene>
    <name evidence="2" type="ORF">ZHD862_LOCUS26781</name>
</gene>
<feature type="coiled-coil region" evidence="1">
    <location>
        <begin position="20"/>
        <end position="47"/>
    </location>
</feature>
<organism evidence="2 3">
    <name type="scientific">Rotaria sordida</name>
    <dbReference type="NCBI Taxonomy" id="392033"/>
    <lineage>
        <taxon>Eukaryota</taxon>
        <taxon>Metazoa</taxon>
        <taxon>Spiralia</taxon>
        <taxon>Gnathifera</taxon>
        <taxon>Rotifera</taxon>
        <taxon>Eurotatoria</taxon>
        <taxon>Bdelloidea</taxon>
        <taxon>Philodinida</taxon>
        <taxon>Philodinidae</taxon>
        <taxon>Rotaria</taxon>
    </lineage>
</organism>
<evidence type="ECO:0000313" key="3">
    <source>
        <dbReference type="Proteomes" id="UP000663864"/>
    </source>
</evidence>
<evidence type="ECO:0000313" key="2">
    <source>
        <dbReference type="EMBL" id="CAF1278100.1"/>
    </source>
</evidence>
<reference evidence="2" key="1">
    <citation type="submission" date="2021-02" db="EMBL/GenBank/DDBJ databases">
        <authorList>
            <person name="Nowell W R."/>
        </authorList>
    </citation>
    <scope>NUCLEOTIDE SEQUENCE</scope>
</reference>
<comment type="caution">
    <text evidence="2">The sequence shown here is derived from an EMBL/GenBank/DDBJ whole genome shotgun (WGS) entry which is preliminary data.</text>
</comment>
<evidence type="ECO:0000256" key="1">
    <source>
        <dbReference type="SAM" id="Coils"/>
    </source>
</evidence>
<dbReference type="AlphaFoldDB" id="A0A815BU40"/>
<accession>A0A815BU40</accession>
<sequence length="454" mass="53236">MSFSSSSRRSSASSTNPKISKLQLNSIQNLQAENECLRQEIIALQKIFSIPIDENHRYTNFRYQIYSLEKQVALLTRLLDCKREAVATCETILLELNQFLENLKDKISRKEHIDEKLIQTWIDRIESNRKKSFKSMQDHASLSDSDTLYAPNSTKFINQEPIHLLDICSGKIEHLNLKNIANLESSLYNLHADLRSFQNELLDQTNHSIFPDLNKNLIKRSKELSNKINITTNELFYLSILVPTRHQKCSFAPEQITTDLICQRINSQFRLSPNIKFYLQSIINSLICSFNHEINLLKLELNIKTKQLSFYRHSLTNIHCQYIQNLIQILSTGQQSFNKQLQIQFYEPLVNIINDFNRMNNEKTDDSLKSFLFTFKIHIDQFNEIVHDLYQQITDGSKAVDQLFIETNKQMWNDIEKQQKQLLDDISSIKNEQILTDEQSFDKLSHLLQIFHVE</sequence>
<protein>
    <submittedName>
        <fullName evidence="2">Uncharacterized protein</fullName>
    </submittedName>
</protein>
<keyword evidence="1" id="KW-0175">Coiled coil</keyword>
<proteinExistence type="predicted"/>
<dbReference type="Proteomes" id="UP000663864">
    <property type="component" value="Unassembled WGS sequence"/>
</dbReference>
<dbReference type="EMBL" id="CAJNOT010002042">
    <property type="protein sequence ID" value="CAF1278100.1"/>
    <property type="molecule type" value="Genomic_DNA"/>
</dbReference>
<name>A0A815BU40_9BILA</name>
<feature type="coiled-coil region" evidence="1">
    <location>
        <begin position="180"/>
        <end position="234"/>
    </location>
</feature>